<sequence>MPSSGPTIQQTEVVGMVLPIAAAMVTSFRLFVRMRQCRLWLDDAWAALAMVFNIGFLIVLWLYLHDYARYPQDTRVALYYMSTQLFGLGIWSSRISILFTVVRLTFPGSLRRWLVRTAVAFIVTWMILFAQIFWICEAESGWKTRSRPQCDLGRDVAIALIITDVLSDTILILAPIRLIYRVRLTKAEKIRLLSIFSTSSATTIVSLAHAYYVLSDGGLKEVIAAAVEVSVSLIVANLNVVVAFLFHISTEEQATPAPLGLSSIITIGSQPTRKRVQCDPLSLSTMEAAIEIQTIKLDDFNVSPDQAAGRDDKHTEVASLDTLVEPGLFYVA</sequence>
<dbReference type="OrthoDB" id="444631at2759"/>
<dbReference type="HOGENOM" id="CLU_052841_1_1_1"/>
<dbReference type="Proteomes" id="UP000054217">
    <property type="component" value="Unassembled WGS sequence"/>
</dbReference>
<proteinExistence type="inferred from homology"/>
<evidence type="ECO:0000256" key="6">
    <source>
        <dbReference type="SAM" id="Phobius"/>
    </source>
</evidence>
<dbReference type="EMBL" id="KN831983">
    <property type="protein sequence ID" value="KIO02124.1"/>
    <property type="molecule type" value="Genomic_DNA"/>
</dbReference>
<keyword evidence="4 6" id="KW-0472">Membrane</keyword>
<dbReference type="AlphaFoldDB" id="A0A0C3P4C0"/>
<dbReference type="Pfam" id="PF20684">
    <property type="entry name" value="Fung_rhodopsin"/>
    <property type="match status" value="1"/>
</dbReference>
<comment type="similarity">
    <text evidence="5">Belongs to the SAT4 family.</text>
</comment>
<dbReference type="InterPro" id="IPR049326">
    <property type="entry name" value="Rhodopsin_dom_fungi"/>
</dbReference>
<feature type="transmembrane region" description="Helical" evidence="6">
    <location>
        <begin position="223"/>
        <end position="246"/>
    </location>
</feature>
<dbReference type="PANTHER" id="PTHR33048:SF47">
    <property type="entry name" value="INTEGRAL MEMBRANE PROTEIN-RELATED"/>
    <property type="match status" value="1"/>
</dbReference>
<keyword evidence="3 6" id="KW-1133">Transmembrane helix</keyword>
<accession>A0A0C3P4C0</accession>
<feature type="transmembrane region" description="Helical" evidence="6">
    <location>
        <begin position="156"/>
        <end position="180"/>
    </location>
</feature>
<feature type="transmembrane region" description="Helical" evidence="6">
    <location>
        <begin position="84"/>
        <end position="106"/>
    </location>
</feature>
<evidence type="ECO:0000256" key="4">
    <source>
        <dbReference type="ARBA" id="ARBA00023136"/>
    </source>
</evidence>
<feature type="transmembrane region" description="Helical" evidence="6">
    <location>
        <begin position="13"/>
        <end position="32"/>
    </location>
</feature>
<evidence type="ECO:0000313" key="9">
    <source>
        <dbReference type="Proteomes" id="UP000054217"/>
    </source>
</evidence>
<evidence type="ECO:0000313" key="8">
    <source>
        <dbReference type="EMBL" id="KIO02124.1"/>
    </source>
</evidence>
<reference evidence="8 9" key="1">
    <citation type="submission" date="2014-04" db="EMBL/GenBank/DDBJ databases">
        <authorList>
            <consortium name="DOE Joint Genome Institute"/>
            <person name="Kuo A."/>
            <person name="Kohler A."/>
            <person name="Costa M.D."/>
            <person name="Nagy L.G."/>
            <person name="Floudas D."/>
            <person name="Copeland A."/>
            <person name="Barry K.W."/>
            <person name="Cichocki N."/>
            <person name="Veneault-Fourrey C."/>
            <person name="LaButti K."/>
            <person name="Lindquist E.A."/>
            <person name="Lipzen A."/>
            <person name="Lundell T."/>
            <person name="Morin E."/>
            <person name="Murat C."/>
            <person name="Sun H."/>
            <person name="Tunlid A."/>
            <person name="Henrissat B."/>
            <person name="Grigoriev I.V."/>
            <person name="Hibbett D.S."/>
            <person name="Martin F."/>
            <person name="Nordberg H.P."/>
            <person name="Cantor M.N."/>
            <person name="Hua S.X."/>
        </authorList>
    </citation>
    <scope>NUCLEOTIDE SEQUENCE [LARGE SCALE GENOMIC DNA]</scope>
    <source>
        <strain evidence="8 9">Marx 270</strain>
    </source>
</reference>
<keyword evidence="2 6" id="KW-0812">Transmembrane</keyword>
<comment type="subcellular location">
    <subcellularLocation>
        <location evidence="1">Membrane</location>
        <topology evidence="1">Multi-pass membrane protein</topology>
    </subcellularLocation>
</comment>
<feature type="transmembrane region" description="Helical" evidence="6">
    <location>
        <begin position="192"/>
        <end position="211"/>
    </location>
</feature>
<dbReference type="STRING" id="870435.A0A0C3P4C0"/>
<evidence type="ECO:0000256" key="1">
    <source>
        <dbReference type="ARBA" id="ARBA00004141"/>
    </source>
</evidence>
<evidence type="ECO:0000256" key="3">
    <source>
        <dbReference type="ARBA" id="ARBA00022989"/>
    </source>
</evidence>
<feature type="transmembrane region" description="Helical" evidence="6">
    <location>
        <begin position="44"/>
        <end position="64"/>
    </location>
</feature>
<evidence type="ECO:0000256" key="2">
    <source>
        <dbReference type="ARBA" id="ARBA00022692"/>
    </source>
</evidence>
<dbReference type="GO" id="GO:0016020">
    <property type="term" value="C:membrane"/>
    <property type="evidence" value="ECO:0007669"/>
    <property type="project" value="UniProtKB-SubCell"/>
</dbReference>
<name>A0A0C3P4C0_PISTI</name>
<feature type="domain" description="Rhodopsin" evidence="7">
    <location>
        <begin position="29"/>
        <end position="239"/>
    </location>
</feature>
<feature type="transmembrane region" description="Helical" evidence="6">
    <location>
        <begin position="113"/>
        <end position="136"/>
    </location>
</feature>
<dbReference type="InParanoid" id="A0A0C3P4C0"/>
<dbReference type="PANTHER" id="PTHR33048">
    <property type="entry name" value="PTH11-LIKE INTEGRAL MEMBRANE PROTEIN (AFU_ORTHOLOGUE AFUA_5G11245)"/>
    <property type="match status" value="1"/>
</dbReference>
<evidence type="ECO:0000259" key="7">
    <source>
        <dbReference type="Pfam" id="PF20684"/>
    </source>
</evidence>
<protein>
    <recommendedName>
        <fullName evidence="7">Rhodopsin domain-containing protein</fullName>
    </recommendedName>
</protein>
<evidence type="ECO:0000256" key="5">
    <source>
        <dbReference type="ARBA" id="ARBA00038359"/>
    </source>
</evidence>
<keyword evidence="9" id="KW-1185">Reference proteome</keyword>
<organism evidence="8 9">
    <name type="scientific">Pisolithus tinctorius Marx 270</name>
    <dbReference type="NCBI Taxonomy" id="870435"/>
    <lineage>
        <taxon>Eukaryota</taxon>
        <taxon>Fungi</taxon>
        <taxon>Dikarya</taxon>
        <taxon>Basidiomycota</taxon>
        <taxon>Agaricomycotina</taxon>
        <taxon>Agaricomycetes</taxon>
        <taxon>Agaricomycetidae</taxon>
        <taxon>Boletales</taxon>
        <taxon>Sclerodermatineae</taxon>
        <taxon>Pisolithaceae</taxon>
        <taxon>Pisolithus</taxon>
    </lineage>
</organism>
<dbReference type="InterPro" id="IPR052337">
    <property type="entry name" value="SAT4-like"/>
</dbReference>
<gene>
    <name evidence="8" type="ORF">M404DRAFT_1002554</name>
</gene>
<reference evidence="9" key="2">
    <citation type="submission" date="2015-01" db="EMBL/GenBank/DDBJ databases">
        <title>Evolutionary Origins and Diversification of the Mycorrhizal Mutualists.</title>
        <authorList>
            <consortium name="DOE Joint Genome Institute"/>
            <consortium name="Mycorrhizal Genomics Consortium"/>
            <person name="Kohler A."/>
            <person name="Kuo A."/>
            <person name="Nagy L.G."/>
            <person name="Floudas D."/>
            <person name="Copeland A."/>
            <person name="Barry K.W."/>
            <person name="Cichocki N."/>
            <person name="Veneault-Fourrey C."/>
            <person name="LaButti K."/>
            <person name="Lindquist E.A."/>
            <person name="Lipzen A."/>
            <person name="Lundell T."/>
            <person name="Morin E."/>
            <person name="Murat C."/>
            <person name="Riley R."/>
            <person name="Ohm R."/>
            <person name="Sun H."/>
            <person name="Tunlid A."/>
            <person name="Henrissat B."/>
            <person name="Grigoriev I.V."/>
            <person name="Hibbett D.S."/>
            <person name="Martin F."/>
        </authorList>
    </citation>
    <scope>NUCLEOTIDE SEQUENCE [LARGE SCALE GENOMIC DNA]</scope>
    <source>
        <strain evidence="9">Marx 270</strain>
    </source>
</reference>